<protein>
    <recommendedName>
        <fullName evidence="2">2-isopropylmalate synthase</fullName>
        <ecNumber evidence="2">2.3.3.13</ecNumber>
    </recommendedName>
</protein>
<evidence type="ECO:0000256" key="6">
    <source>
        <dbReference type="ARBA" id="ARBA00023304"/>
    </source>
</evidence>
<dbReference type="GO" id="GO:0008652">
    <property type="term" value="P:amino acid biosynthetic process"/>
    <property type="evidence" value="ECO:0007669"/>
    <property type="project" value="UniProtKB-KW"/>
</dbReference>
<dbReference type="AlphaFoldDB" id="A0A1W1HH64"/>
<dbReference type="GO" id="GO:0009082">
    <property type="term" value="P:branched-chain amino acid biosynthetic process"/>
    <property type="evidence" value="ECO:0007669"/>
    <property type="project" value="UniProtKB-KW"/>
</dbReference>
<dbReference type="PANTHER" id="PTHR10277:SF9">
    <property type="entry name" value="2-ISOPROPYLMALATE SYNTHASE 1, CHLOROPLASTIC-RELATED"/>
    <property type="match status" value="1"/>
</dbReference>
<dbReference type="PROSITE" id="PS50991">
    <property type="entry name" value="PYR_CT"/>
    <property type="match status" value="1"/>
</dbReference>
<dbReference type="GO" id="GO:0019298">
    <property type="term" value="P:coenzyme B biosynthetic process"/>
    <property type="evidence" value="ECO:0007669"/>
    <property type="project" value="TreeGrafter"/>
</dbReference>
<keyword evidence="4 8" id="KW-0808">Transferase</keyword>
<organism evidence="8 9">
    <name type="scientific">Desulfamplus magnetovallimortis</name>
    <dbReference type="NCBI Taxonomy" id="1246637"/>
    <lineage>
        <taxon>Bacteria</taxon>
        <taxon>Pseudomonadati</taxon>
        <taxon>Thermodesulfobacteriota</taxon>
        <taxon>Desulfobacteria</taxon>
        <taxon>Desulfobacterales</taxon>
        <taxon>Desulfobacteraceae</taxon>
        <taxon>Desulfamplus</taxon>
    </lineage>
</organism>
<dbReference type="RefSeq" id="WP_080800891.1">
    <property type="nucleotide sequence ID" value="NZ_LT828541.1"/>
</dbReference>
<gene>
    <name evidence="8" type="primary">leuA</name>
    <name evidence="8" type="ORF">MTBBW1_420051</name>
</gene>
<reference evidence="8 9" key="1">
    <citation type="submission" date="2017-03" db="EMBL/GenBank/DDBJ databases">
        <authorList>
            <person name="Afonso C.L."/>
            <person name="Miller P.J."/>
            <person name="Scott M.A."/>
            <person name="Spackman E."/>
            <person name="Goraichik I."/>
            <person name="Dimitrov K.M."/>
            <person name="Suarez D.L."/>
            <person name="Swayne D.E."/>
        </authorList>
    </citation>
    <scope>NUCLEOTIDE SEQUENCE [LARGE SCALE GENOMIC DNA]</scope>
    <source>
        <strain evidence="8">PRJEB14757</strain>
    </source>
</reference>
<evidence type="ECO:0000256" key="4">
    <source>
        <dbReference type="ARBA" id="ARBA00022679"/>
    </source>
</evidence>
<dbReference type="InterPro" id="IPR050073">
    <property type="entry name" value="2-IPM_HCS-like"/>
</dbReference>
<evidence type="ECO:0000259" key="7">
    <source>
        <dbReference type="PROSITE" id="PS50991"/>
    </source>
</evidence>
<keyword evidence="6" id="KW-0100">Branched-chain amino acid biosynthesis</keyword>
<dbReference type="PROSITE" id="PS00816">
    <property type="entry name" value="AIPM_HOMOCIT_SYNTH_2"/>
    <property type="match status" value="1"/>
</dbReference>
<dbReference type="InterPro" id="IPR013785">
    <property type="entry name" value="Aldolase_TIM"/>
</dbReference>
<dbReference type="EMBL" id="FWEV01000284">
    <property type="protein sequence ID" value="SLM31786.1"/>
    <property type="molecule type" value="Genomic_DNA"/>
</dbReference>
<accession>A0A1W1HH64</accession>
<keyword evidence="5" id="KW-0464">Manganese</keyword>
<dbReference type="Pfam" id="PF00682">
    <property type="entry name" value="HMGL-like"/>
    <property type="match status" value="1"/>
</dbReference>
<dbReference type="EC" id="2.3.3.13" evidence="2"/>
<name>A0A1W1HH64_9BACT</name>
<dbReference type="PANTHER" id="PTHR10277">
    <property type="entry name" value="HOMOCITRATE SYNTHASE-RELATED"/>
    <property type="match status" value="1"/>
</dbReference>
<dbReference type="STRING" id="1246637.MTBBW1_420051"/>
<keyword evidence="3" id="KW-0028">Amino-acid biosynthesis</keyword>
<evidence type="ECO:0000256" key="5">
    <source>
        <dbReference type="ARBA" id="ARBA00023211"/>
    </source>
</evidence>
<dbReference type="SUPFAM" id="SSF51569">
    <property type="entry name" value="Aldolase"/>
    <property type="match status" value="1"/>
</dbReference>
<evidence type="ECO:0000256" key="2">
    <source>
        <dbReference type="ARBA" id="ARBA00012973"/>
    </source>
</evidence>
<evidence type="ECO:0000313" key="8">
    <source>
        <dbReference type="EMBL" id="SLM31786.1"/>
    </source>
</evidence>
<dbReference type="Gene3D" id="3.20.20.70">
    <property type="entry name" value="Aldolase class I"/>
    <property type="match status" value="1"/>
</dbReference>
<dbReference type="InterPro" id="IPR002034">
    <property type="entry name" value="AIPM/Hcit_synth_CS"/>
</dbReference>
<dbReference type="InterPro" id="IPR000891">
    <property type="entry name" value="PYR_CT"/>
</dbReference>
<sequence length="377" mass="41272">MKKQQIVVIDETIREGMQYRGVVFSLAQREKILKFQEQLGVDICQAGYAPAHITEERCISNLGALTRKERLAINVAAMGRASEKDIISLVETGVQNFHLHSHISHDIKNNNDNCQAIFDSMGRVVNAIREVVDGAVISMAVLDVGNATLKLLGQVSIFLAGEVGVDIISLPDTSGIMAPDSFYDRIKSVTDKVNKLKCNTKVSVHCHNDLGMASANTFMGVKAGATVVELSAMGIGERNGIADLFTVGRLLKDKGYELNLDVNNIETFRDYYQFVSDICKEQTGEHLLGYNTPFFGDAANTHVAGTHAGTGFGLMRDEAYFLNVLCGQRLVKNYLDSMDISYNSSRIKSITEAIKSKSATLSRALNHNEVRAIVSDS</sequence>
<evidence type="ECO:0000313" key="9">
    <source>
        <dbReference type="Proteomes" id="UP000191931"/>
    </source>
</evidence>
<keyword evidence="8" id="KW-0012">Acyltransferase</keyword>
<comment type="pathway">
    <text evidence="1">Amino-acid biosynthesis; L-leucine biosynthesis; L-leucine from 3-methyl-2-oxobutanoate: step 1/4.</text>
</comment>
<keyword evidence="9" id="KW-1185">Reference proteome</keyword>
<feature type="domain" description="Pyruvate carboxyltransferase" evidence="7">
    <location>
        <begin position="6"/>
        <end position="266"/>
    </location>
</feature>
<evidence type="ECO:0000256" key="1">
    <source>
        <dbReference type="ARBA" id="ARBA00004689"/>
    </source>
</evidence>
<evidence type="ECO:0000256" key="3">
    <source>
        <dbReference type="ARBA" id="ARBA00022605"/>
    </source>
</evidence>
<dbReference type="Proteomes" id="UP000191931">
    <property type="component" value="Unassembled WGS sequence"/>
</dbReference>
<dbReference type="GO" id="GO:0003852">
    <property type="term" value="F:2-isopropylmalate synthase activity"/>
    <property type="evidence" value="ECO:0007669"/>
    <property type="project" value="UniProtKB-EC"/>
</dbReference>
<proteinExistence type="predicted"/>
<dbReference type="CDD" id="cd03174">
    <property type="entry name" value="DRE_TIM_metallolyase"/>
    <property type="match status" value="1"/>
</dbReference>
<dbReference type="OrthoDB" id="9803573at2"/>